<comment type="subcellular location">
    <subcellularLocation>
        <location evidence="1">Endoplasmic reticulum membrane</location>
    </subcellularLocation>
</comment>
<feature type="compositionally biased region" description="Basic and acidic residues" evidence="9">
    <location>
        <begin position="904"/>
        <end position="916"/>
    </location>
</feature>
<keyword evidence="5 10" id="KW-1133">Transmembrane helix</keyword>
<dbReference type="PROSITE" id="PS51847">
    <property type="entry name" value="SMP"/>
    <property type="match status" value="1"/>
</dbReference>
<evidence type="ECO:0000256" key="1">
    <source>
        <dbReference type="ARBA" id="ARBA00004586"/>
    </source>
</evidence>
<evidence type="ECO:0000256" key="4">
    <source>
        <dbReference type="ARBA" id="ARBA00022824"/>
    </source>
</evidence>
<evidence type="ECO:0000313" key="13">
    <source>
        <dbReference type="Proteomes" id="UP000309340"/>
    </source>
</evidence>
<feature type="region of interest" description="Disordered" evidence="9">
    <location>
        <begin position="553"/>
        <end position="619"/>
    </location>
</feature>
<dbReference type="GO" id="GO:0015914">
    <property type="term" value="P:phospholipid transport"/>
    <property type="evidence" value="ECO:0007669"/>
    <property type="project" value="TreeGrafter"/>
</dbReference>
<evidence type="ECO:0000313" key="12">
    <source>
        <dbReference type="EMBL" id="TKA65975.1"/>
    </source>
</evidence>
<evidence type="ECO:0000256" key="5">
    <source>
        <dbReference type="ARBA" id="ARBA00022989"/>
    </source>
</evidence>
<feature type="compositionally biased region" description="Pro residues" evidence="9">
    <location>
        <begin position="803"/>
        <end position="813"/>
    </location>
</feature>
<keyword evidence="2" id="KW-0813">Transport</keyword>
<dbReference type="InterPro" id="IPR031468">
    <property type="entry name" value="SMP_LBD"/>
</dbReference>
<reference evidence="12 13" key="1">
    <citation type="submission" date="2017-03" db="EMBL/GenBank/DDBJ databases">
        <title>Genomes of endolithic fungi from Antarctica.</title>
        <authorList>
            <person name="Coleine C."/>
            <person name="Masonjones S."/>
            <person name="Stajich J.E."/>
        </authorList>
    </citation>
    <scope>NUCLEOTIDE SEQUENCE [LARGE SCALE GENOMIC DNA]</scope>
    <source>
        <strain evidence="12 13">CCFEE 5184</strain>
    </source>
</reference>
<feature type="compositionally biased region" description="Polar residues" evidence="9">
    <location>
        <begin position="607"/>
        <end position="619"/>
    </location>
</feature>
<dbReference type="AlphaFoldDB" id="A0A4U0WW24"/>
<evidence type="ECO:0000256" key="2">
    <source>
        <dbReference type="ARBA" id="ARBA00022448"/>
    </source>
</evidence>
<feature type="compositionally biased region" description="Low complexity" evidence="9">
    <location>
        <begin position="101"/>
        <end position="114"/>
    </location>
</feature>
<evidence type="ECO:0000256" key="3">
    <source>
        <dbReference type="ARBA" id="ARBA00022692"/>
    </source>
</evidence>
<feature type="region of interest" description="Disordered" evidence="9">
    <location>
        <begin position="636"/>
        <end position="743"/>
    </location>
</feature>
<gene>
    <name evidence="12" type="ORF">B0A55_10877</name>
</gene>
<dbReference type="GO" id="GO:0005789">
    <property type="term" value="C:endoplasmic reticulum membrane"/>
    <property type="evidence" value="ECO:0007669"/>
    <property type="project" value="UniProtKB-SubCell"/>
</dbReference>
<keyword evidence="6" id="KW-0445">Lipid transport</keyword>
<evidence type="ECO:0000256" key="10">
    <source>
        <dbReference type="SAM" id="Phobius"/>
    </source>
</evidence>
<dbReference type="OrthoDB" id="26740at2759"/>
<feature type="compositionally biased region" description="Low complexity" evidence="9">
    <location>
        <begin position="721"/>
        <end position="743"/>
    </location>
</feature>
<dbReference type="PANTHER" id="PTHR13466">
    <property type="entry name" value="TEX2 PROTEIN-RELATED"/>
    <property type="match status" value="1"/>
</dbReference>
<dbReference type="EMBL" id="NAJQ01000689">
    <property type="protein sequence ID" value="TKA65975.1"/>
    <property type="molecule type" value="Genomic_DNA"/>
</dbReference>
<feature type="compositionally biased region" description="Gly residues" evidence="9">
    <location>
        <begin position="820"/>
        <end position="830"/>
    </location>
</feature>
<evidence type="ECO:0000256" key="6">
    <source>
        <dbReference type="ARBA" id="ARBA00023055"/>
    </source>
</evidence>
<feature type="compositionally biased region" description="Acidic residues" evidence="9">
    <location>
        <begin position="888"/>
        <end position="898"/>
    </location>
</feature>
<protein>
    <recommendedName>
        <fullName evidence="11">SMP-LTD domain-containing protein</fullName>
    </recommendedName>
</protein>
<dbReference type="Proteomes" id="UP000309340">
    <property type="component" value="Unassembled WGS sequence"/>
</dbReference>
<feature type="domain" description="SMP-LTD" evidence="11">
    <location>
        <begin position="303"/>
        <end position="494"/>
    </location>
</feature>
<dbReference type="CDD" id="cd21675">
    <property type="entry name" value="SMP_TEX2"/>
    <property type="match status" value="1"/>
</dbReference>
<keyword evidence="8 10" id="KW-0472">Membrane</keyword>
<proteinExistence type="predicted"/>
<feature type="region of interest" description="Disordered" evidence="9">
    <location>
        <begin position="765"/>
        <end position="1024"/>
    </location>
</feature>
<dbReference type="STRING" id="329884.A0A4U0WW24"/>
<dbReference type="GO" id="GO:1990456">
    <property type="term" value="P:mitochondrion-endoplasmic reticulum membrane tethering"/>
    <property type="evidence" value="ECO:0007669"/>
    <property type="project" value="TreeGrafter"/>
</dbReference>
<feature type="region of interest" description="Disordered" evidence="9">
    <location>
        <begin position="1043"/>
        <end position="1096"/>
    </location>
</feature>
<comment type="caution">
    <text evidence="12">The sequence shown here is derived from an EMBL/GenBank/DDBJ whole genome shotgun (WGS) entry which is preliminary data.</text>
</comment>
<feature type="transmembrane region" description="Helical" evidence="10">
    <location>
        <begin position="7"/>
        <end position="33"/>
    </location>
</feature>
<dbReference type="GO" id="GO:0032865">
    <property type="term" value="C:ERMES complex"/>
    <property type="evidence" value="ECO:0007669"/>
    <property type="project" value="TreeGrafter"/>
</dbReference>
<evidence type="ECO:0000256" key="9">
    <source>
        <dbReference type="SAM" id="MobiDB-lite"/>
    </source>
</evidence>
<evidence type="ECO:0000256" key="7">
    <source>
        <dbReference type="ARBA" id="ARBA00023121"/>
    </source>
</evidence>
<name>A0A4U0WW24_9PEZI</name>
<dbReference type="Pfam" id="PF15413">
    <property type="entry name" value="PH_11"/>
    <property type="match status" value="1"/>
</dbReference>
<keyword evidence="3 10" id="KW-0812">Transmembrane</keyword>
<dbReference type="PANTHER" id="PTHR13466:SF19">
    <property type="entry name" value="NUCLEUS-VACUOLE JUNCTION PROTEIN 2"/>
    <property type="match status" value="1"/>
</dbReference>
<evidence type="ECO:0000256" key="8">
    <source>
        <dbReference type="ARBA" id="ARBA00023136"/>
    </source>
</evidence>
<dbReference type="GO" id="GO:0008289">
    <property type="term" value="F:lipid binding"/>
    <property type="evidence" value="ECO:0007669"/>
    <property type="project" value="UniProtKB-KW"/>
</dbReference>
<keyword evidence="13" id="KW-1185">Reference proteome</keyword>
<keyword evidence="4" id="KW-0256">Endoplasmic reticulum</keyword>
<organism evidence="12 13">
    <name type="scientific">Friedmanniomyces simplex</name>
    <dbReference type="NCBI Taxonomy" id="329884"/>
    <lineage>
        <taxon>Eukaryota</taxon>
        <taxon>Fungi</taxon>
        <taxon>Dikarya</taxon>
        <taxon>Ascomycota</taxon>
        <taxon>Pezizomycotina</taxon>
        <taxon>Dothideomycetes</taxon>
        <taxon>Dothideomycetidae</taxon>
        <taxon>Mycosphaerellales</taxon>
        <taxon>Teratosphaeriaceae</taxon>
        <taxon>Friedmanniomyces</taxon>
    </lineage>
</organism>
<evidence type="ECO:0000259" key="11">
    <source>
        <dbReference type="PROSITE" id="PS51847"/>
    </source>
</evidence>
<feature type="region of interest" description="Disordered" evidence="9">
    <location>
        <begin position="101"/>
        <end position="121"/>
    </location>
</feature>
<feature type="compositionally biased region" description="Basic and acidic residues" evidence="9">
    <location>
        <begin position="709"/>
        <end position="719"/>
    </location>
</feature>
<keyword evidence="7" id="KW-0446">Lipid-binding</keyword>
<accession>A0A4U0WW24</accession>
<feature type="compositionally biased region" description="Basic and acidic residues" evidence="9">
    <location>
        <begin position="657"/>
        <end position="672"/>
    </location>
</feature>
<feature type="compositionally biased region" description="Low complexity" evidence="9">
    <location>
        <begin position="855"/>
        <end position="865"/>
    </location>
</feature>
<sequence>MNFTTFVVVYILGGLTFLPLLVAAVLIPAWLLLPRTEDGHAARLEARSAEKEAAAGQVLDDDAAYEGSAAADATFAVLRSYHFPSALAALNARAAGSNGAVAGTSTTSSVDGSGAETGGSGGGSVYQSMYRTVFDRGKTGATTSVLEKDGEDVTAVEGGAGRLNRKAVVSASVFYIVLRHGHLMLYDSAVHTEVRHVISLAHHTISLTDGEQVILPDSDLFIKRTAIVLTPLHAISPNGNQSRSQAQLSAPRPKPFYLFSSTCIEKEDFYHALLSTRASPPIPQPIAPEDMIKLQSTLHSTSLTPETRAFNALFGRIFLAFHRTSVLEQEIRTRIQKKIARVQKPAFIASLEVGTIDLGDSAPILSQPRLKDINVSGDITLAFDLRYVGGIRVGIAAVAKIDLGARFKPRSIDLVLSTSVQRVSGRMLIRVKPSPSNRIWFCFESAPEMDVKVEPVVSSRQITYAFILRAIEERIRTVVAETLVKPNWDDVSFFDTRPQRVRGGIWIDEGAPEDVVAEDDSADSAAKTLLQASEKSISMPALSAAVDAMESAASSGSDTATGKASDFATSTAKEYSSPLKRRSLASPPLKHSATMPRPEMAPPPTSTKPLRSPSFNSLSPSTPIVAVDGVSGVPVRADDASVQPKKWRAKGSQQNTNRREAVQAVREVRDRSMPAAVPSGDMPSVHMDSETESAETGSRRPSDASSGRTTHDKPSRADTMRSTASNASSQASRQAQTQRKNLLAATAAATTAARNWGWNAIASRTAGRGGDASSGPRQPLFRGSGATPHVSSSPDQPMGRGQPLPPPGTPLPGPQKGLFAGLGGAVGGKGSMKRKPVLPPRKATTAQAGAGGLPAGLASASGTSLDVGGRHSSEVSTLDDGATIPPVQDEENGVEDDFGPWRENSGRESSYEEREGSLTPAVGQDDIEALLADSGPSAGMAASVDEESQHDETGAQASPDVAAERQVPPPLPARRPARKAAGHVVDAPANLAADRQHDPSLRLPGTPPAASLDLTDDGVPPQDNGYAAALAKYIATEDAVADGAGLGTEDSSTLLSQLEALPEPHAGEDGESTATGVDARGAESKADGMEPVGQAP</sequence>
<feature type="compositionally biased region" description="Low complexity" evidence="9">
    <location>
        <begin position="553"/>
        <end position="565"/>
    </location>
</feature>